<sequence length="123" mass="13965">MYKVGDLVFAKIKGYRHWPAKINQILEKEKNNTTVYNVTFFGDFKTSKVNESNLLPYSENLHIHGVAQVDNFRNQTFNRALKDAEIAFKALEIPENDSNKQIPGNDNTFTQGPQNSTSAVLTD</sequence>
<feature type="region of interest" description="Disordered" evidence="1">
    <location>
        <begin position="96"/>
        <end position="123"/>
    </location>
</feature>
<dbReference type="PROSITE" id="PS50812">
    <property type="entry name" value="PWWP"/>
    <property type="match status" value="1"/>
</dbReference>
<dbReference type="InterPro" id="IPR000313">
    <property type="entry name" value="PWWP_dom"/>
</dbReference>
<name>A0A1B6GEY1_9HEMI</name>
<dbReference type="Gene3D" id="2.30.30.140">
    <property type="match status" value="1"/>
</dbReference>
<dbReference type="EMBL" id="GECZ01008799">
    <property type="protein sequence ID" value="JAS60970.1"/>
    <property type="molecule type" value="Transcribed_RNA"/>
</dbReference>
<evidence type="ECO:0000256" key="1">
    <source>
        <dbReference type="SAM" id="MobiDB-lite"/>
    </source>
</evidence>
<feature type="domain" description="PWWP" evidence="2">
    <location>
        <begin position="4"/>
        <end position="60"/>
    </location>
</feature>
<protein>
    <recommendedName>
        <fullName evidence="2">PWWP domain-containing protein</fullName>
    </recommendedName>
</protein>
<proteinExistence type="predicted"/>
<dbReference type="SUPFAM" id="SSF63748">
    <property type="entry name" value="Tudor/PWWP/MBT"/>
    <property type="match status" value="1"/>
</dbReference>
<evidence type="ECO:0000259" key="2">
    <source>
        <dbReference type="PROSITE" id="PS50812"/>
    </source>
</evidence>
<feature type="compositionally biased region" description="Polar residues" evidence="1">
    <location>
        <begin position="99"/>
        <end position="123"/>
    </location>
</feature>
<dbReference type="SMART" id="SM00293">
    <property type="entry name" value="PWWP"/>
    <property type="match status" value="1"/>
</dbReference>
<dbReference type="PANTHER" id="PTHR12550:SF70">
    <property type="entry name" value="JIL-1 ANCHORING AND STABILIZING PROTEIN, ISOFORM A"/>
    <property type="match status" value="1"/>
</dbReference>
<dbReference type="PANTHER" id="PTHR12550">
    <property type="entry name" value="HEPATOMA-DERIVED GROWTH FACTOR-RELATED"/>
    <property type="match status" value="1"/>
</dbReference>
<feature type="non-terminal residue" evidence="3">
    <location>
        <position position="123"/>
    </location>
</feature>
<reference evidence="3" key="1">
    <citation type="submission" date="2015-11" db="EMBL/GenBank/DDBJ databases">
        <title>De novo transcriptome assembly of four potential Pierce s Disease insect vectors from Arizona vineyards.</title>
        <authorList>
            <person name="Tassone E.E."/>
        </authorList>
    </citation>
    <scope>NUCLEOTIDE SEQUENCE</scope>
</reference>
<accession>A0A1B6GEY1</accession>
<dbReference type="AlphaFoldDB" id="A0A1B6GEY1"/>
<evidence type="ECO:0000313" key="3">
    <source>
        <dbReference type="EMBL" id="JAS60970.1"/>
    </source>
</evidence>
<gene>
    <name evidence="3" type="ORF">g.49436</name>
</gene>
<dbReference type="Pfam" id="PF00855">
    <property type="entry name" value="PWWP"/>
    <property type="match status" value="1"/>
</dbReference>
<organism evidence="3">
    <name type="scientific">Cuerna arida</name>
    <dbReference type="NCBI Taxonomy" id="1464854"/>
    <lineage>
        <taxon>Eukaryota</taxon>
        <taxon>Metazoa</taxon>
        <taxon>Ecdysozoa</taxon>
        <taxon>Arthropoda</taxon>
        <taxon>Hexapoda</taxon>
        <taxon>Insecta</taxon>
        <taxon>Pterygota</taxon>
        <taxon>Neoptera</taxon>
        <taxon>Paraneoptera</taxon>
        <taxon>Hemiptera</taxon>
        <taxon>Auchenorrhyncha</taxon>
        <taxon>Membracoidea</taxon>
        <taxon>Cicadellidae</taxon>
        <taxon>Cicadellinae</taxon>
        <taxon>Proconiini</taxon>
        <taxon>Cuerna</taxon>
    </lineage>
</organism>